<name>A0ABU7E8V6_9TELE</name>
<sequence>MKGLEADKGGKSGDKTVCLPTESLFNRDGFFLSTAEKLFKVLSCCAEEKKNPDMQPPPPECKIHPKSVRAIPDGQDILRPVI</sequence>
<dbReference type="Proteomes" id="UP001352852">
    <property type="component" value="Unassembled WGS sequence"/>
</dbReference>
<dbReference type="EMBL" id="JAHUTJ010049947">
    <property type="protein sequence ID" value="MED6283683.1"/>
    <property type="molecule type" value="Genomic_DNA"/>
</dbReference>
<evidence type="ECO:0000313" key="2">
    <source>
        <dbReference type="Proteomes" id="UP001352852"/>
    </source>
</evidence>
<evidence type="ECO:0000313" key="1">
    <source>
        <dbReference type="EMBL" id="MED6283683.1"/>
    </source>
</evidence>
<protein>
    <submittedName>
        <fullName evidence="1">Uncharacterized protein</fullName>
    </submittedName>
</protein>
<accession>A0ABU7E8V6</accession>
<gene>
    <name evidence="1" type="ORF">CHARACLAT_011447</name>
</gene>
<proteinExistence type="predicted"/>
<reference evidence="1 2" key="1">
    <citation type="submission" date="2021-06" db="EMBL/GenBank/DDBJ databases">
        <authorList>
            <person name="Palmer J.M."/>
        </authorList>
    </citation>
    <scope>NUCLEOTIDE SEQUENCE [LARGE SCALE GENOMIC DNA]</scope>
    <source>
        <strain evidence="1 2">CL_MEX2019</strain>
        <tissue evidence="1">Muscle</tissue>
    </source>
</reference>
<organism evidence="1 2">
    <name type="scientific">Characodon lateralis</name>
    <dbReference type="NCBI Taxonomy" id="208331"/>
    <lineage>
        <taxon>Eukaryota</taxon>
        <taxon>Metazoa</taxon>
        <taxon>Chordata</taxon>
        <taxon>Craniata</taxon>
        <taxon>Vertebrata</taxon>
        <taxon>Euteleostomi</taxon>
        <taxon>Actinopterygii</taxon>
        <taxon>Neopterygii</taxon>
        <taxon>Teleostei</taxon>
        <taxon>Neoteleostei</taxon>
        <taxon>Acanthomorphata</taxon>
        <taxon>Ovalentaria</taxon>
        <taxon>Atherinomorphae</taxon>
        <taxon>Cyprinodontiformes</taxon>
        <taxon>Goodeidae</taxon>
        <taxon>Characodon</taxon>
    </lineage>
</organism>
<comment type="caution">
    <text evidence="1">The sequence shown here is derived from an EMBL/GenBank/DDBJ whole genome shotgun (WGS) entry which is preliminary data.</text>
</comment>
<keyword evidence="2" id="KW-1185">Reference proteome</keyword>